<dbReference type="InterPro" id="IPR005162">
    <property type="entry name" value="Retrotrans_gag_dom"/>
</dbReference>
<dbReference type="EMBL" id="JAUESC010000381">
    <property type="protein sequence ID" value="KAK0591066.1"/>
    <property type="molecule type" value="Genomic_DNA"/>
</dbReference>
<feature type="domain" description="Retrotransposon gag" evidence="1">
    <location>
        <begin position="7"/>
        <end position="53"/>
    </location>
</feature>
<evidence type="ECO:0000313" key="3">
    <source>
        <dbReference type="Proteomes" id="UP001168877"/>
    </source>
</evidence>
<name>A0AA39SE80_ACESA</name>
<gene>
    <name evidence="2" type="ORF">LWI29_035200</name>
</gene>
<dbReference type="Proteomes" id="UP001168877">
    <property type="component" value="Unassembled WGS sequence"/>
</dbReference>
<organism evidence="2 3">
    <name type="scientific">Acer saccharum</name>
    <name type="common">Sugar maple</name>
    <dbReference type="NCBI Taxonomy" id="4024"/>
    <lineage>
        <taxon>Eukaryota</taxon>
        <taxon>Viridiplantae</taxon>
        <taxon>Streptophyta</taxon>
        <taxon>Embryophyta</taxon>
        <taxon>Tracheophyta</taxon>
        <taxon>Spermatophyta</taxon>
        <taxon>Magnoliopsida</taxon>
        <taxon>eudicotyledons</taxon>
        <taxon>Gunneridae</taxon>
        <taxon>Pentapetalae</taxon>
        <taxon>rosids</taxon>
        <taxon>malvids</taxon>
        <taxon>Sapindales</taxon>
        <taxon>Sapindaceae</taxon>
        <taxon>Hippocastanoideae</taxon>
        <taxon>Acereae</taxon>
        <taxon>Acer</taxon>
    </lineage>
</organism>
<proteinExistence type="predicted"/>
<protein>
    <recommendedName>
        <fullName evidence="1">Retrotransposon gag domain-containing protein</fullName>
    </recommendedName>
</protein>
<accession>A0AA39SE80</accession>
<dbReference type="AlphaFoldDB" id="A0AA39SE80"/>
<comment type="caution">
    <text evidence="2">The sequence shown here is derived from an EMBL/GenBank/DDBJ whole genome shotgun (WGS) entry which is preliminary data.</text>
</comment>
<keyword evidence="3" id="KW-1185">Reference proteome</keyword>
<sequence>MVDHVTLASFHLEGDAQLWYQLLKQERITITYKEFKQGLHTRFGPNQFFNFLENLPSYSRQGKSKIIRENLRNYLLEPDIFHRHTKLYEARDLAHRPSKVSSTNFDSQNGPVLVPIKRLTTKEIDERRKKGLCFKCNEHFGPRHRCKKLCMIQACFNDSDADEEMEITGESLEIQWPP</sequence>
<evidence type="ECO:0000259" key="1">
    <source>
        <dbReference type="Pfam" id="PF03732"/>
    </source>
</evidence>
<reference evidence="2" key="2">
    <citation type="submission" date="2023-06" db="EMBL/GenBank/DDBJ databases">
        <authorList>
            <person name="Swenson N.G."/>
            <person name="Wegrzyn J.L."/>
            <person name="Mcevoy S.L."/>
        </authorList>
    </citation>
    <scope>NUCLEOTIDE SEQUENCE</scope>
    <source>
        <strain evidence="2">NS2018</strain>
        <tissue evidence="2">Leaf</tissue>
    </source>
</reference>
<evidence type="ECO:0000313" key="2">
    <source>
        <dbReference type="EMBL" id="KAK0591066.1"/>
    </source>
</evidence>
<dbReference type="Pfam" id="PF03732">
    <property type="entry name" value="Retrotrans_gag"/>
    <property type="match status" value="1"/>
</dbReference>
<reference evidence="2" key="1">
    <citation type="journal article" date="2022" name="Plant J.">
        <title>Strategies of tolerance reflected in two North American maple genomes.</title>
        <authorList>
            <person name="McEvoy S.L."/>
            <person name="Sezen U.U."/>
            <person name="Trouern-Trend A."/>
            <person name="McMahon S.M."/>
            <person name="Schaberg P.G."/>
            <person name="Yang J."/>
            <person name="Wegrzyn J.L."/>
            <person name="Swenson N.G."/>
        </authorList>
    </citation>
    <scope>NUCLEOTIDE SEQUENCE</scope>
    <source>
        <strain evidence="2">NS2018</strain>
    </source>
</reference>